<dbReference type="PROSITE" id="PS51186">
    <property type="entry name" value="GNAT"/>
    <property type="match status" value="1"/>
</dbReference>
<dbReference type="InterPro" id="IPR016181">
    <property type="entry name" value="Acyl_CoA_acyltransferase"/>
</dbReference>
<accession>A0A1C4FYL1</accession>
<organism evidence="2 3">
    <name type="scientific">Chitinophaga costaii</name>
    <dbReference type="NCBI Taxonomy" id="1335309"/>
    <lineage>
        <taxon>Bacteria</taxon>
        <taxon>Pseudomonadati</taxon>
        <taxon>Bacteroidota</taxon>
        <taxon>Chitinophagia</taxon>
        <taxon>Chitinophagales</taxon>
        <taxon>Chitinophagaceae</taxon>
        <taxon>Chitinophaga</taxon>
    </lineage>
</organism>
<dbReference type="Gene3D" id="3.40.630.30">
    <property type="match status" value="1"/>
</dbReference>
<dbReference type="InterPro" id="IPR013653">
    <property type="entry name" value="GCN5-like_dom"/>
</dbReference>
<evidence type="ECO:0000259" key="1">
    <source>
        <dbReference type="PROSITE" id="PS51186"/>
    </source>
</evidence>
<dbReference type="EMBL" id="FMAR01000018">
    <property type="protein sequence ID" value="SCC60972.1"/>
    <property type="molecule type" value="Genomic_DNA"/>
</dbReference>
<evidence type="ECO:0000313" key="2">
    <source>
        <dbReference type="EMBL" id="SCC60972.1"/>
    </source>
</evidence>
<dbReference type="AlphaFoldDB" id="A0A1C4FYL1"/>
<dbReference type="InterPro" id="IPR000182">
    <property type="entry name" value="GNAT_dom"/>
</dbReference>
<dbReference type="STRING" id="1335309.GA0116948_11847"/>
<reference evidence="2 3" key="1">
    <citation type="submission" date="2016-08" db="EMBL/GenBank/DDBJ databases">
        <authorList>
            <person name="Seilhamer J.J."/>
        </authorList>
    </citation>
    <scope>NUCLEOTIDE SEQUENCE [LARGE SCALE GENOMIC DNA]</scope>
    <source>
        <strain evidence="2 3">A37T2</strain>
    </source>
</reference>
<name>A0A1C4FYL1_9BACT</name>
<evidence type="ECO:0000313" key="3">
    <source>
        <dbReference type="Proteomes" id="UP000242818"/>
    </source>
</evidence>
<feature type="domain" description="N-acetyltransferase" evidence="1">
    <location>
        <begin position="100"/>
        <end position="226"/>
    </location>
</feature>
<proteinExistence type="predicted"/>
<dbReference type="Proteomes" id="UP000242818">
    <property type="component" value="Unassembled WGS sequence"/>
</dbReference>
<dbReference type="OrthoDB" id="9797456at2"/>
<sequence>MNSHTLDNPVWSALTSGNNNLALGNEAVKYFPGEVSSFAAIAAFDPANFQRLYDIIPFKTPIAIFTINKALIPDPWKIAGRIDCVQMLLHETIKPVKKDASIKTLDELHIPDMLALTKLTNPGPFLQRTIDFGHYEGIFDERKLVAMAGQRLHSGHFAEISAVCTHPDYTGRGYASQLILHQAQRIQSLEETPFLHVKDDNVRAIKIYEALGFSIRCPIVVYLLKK</sequence>
<dbReference type="Pfam" id="PF08445">
    <property type="entry name" value="FR47"/>
    <property type="match status" value="1"/>
</dbReference>
<gene>
    <name evidence="2" type="ORF">GA0116948_11847</name>
</gene>
<dbReference type="CDD" id="cd04301">
    <property type="entry name" value="NAT_SF"/>
    <property type="match status" value="1"/>
</dbReference>
<dbReference type="GO" id="GO:0016747">
    <property type="term" value="F:acyltransferase activity, transferring groups other than amino-acyl groups"/>
    <property type="evidence" value="ECO:0007669"/>
    <property type="project" value="InterPro"/>
</dbReference>
<keyword evidence="3" id="KW-1185">Reference proteome</keyword>
<dbReference type="RefSeq" id="WP_089715159.1">
    <property type="nucleotide sequence ID" value="NZ_FMAR01000018.1"/>
</dbReference>
<dbReference type="SUPFAM" id="SSF55729">
    <property type="entry name" value="Acyl-CoA N-acyltransferases (Nat)"/>
    <property type="match status" value="1"/>
</dbReference>
<protein>
    <submittedName>
        <fullName evidence="2">FR47-like protein</fullName>
    </submittedName>
</protein>